<dbReference type="Proteomes" id="UP000182471">
    <property type="component" value="Unassembled WGS sequence"/>
</dbReference>
<protein>
    <submittedName>
        <fullName evidence="5">Lysozyme</fullName>
    </submittedName>
</protein>
<comment type="similarity">
    <text evidence="1">Belongs to the glycosyl hydrolase 25 family.</text>
</comment>
<evidence type="ECO:0000256" key="4">
    <source>
        <dbReference type="SAM" id="Phobius"/>
    </source>
</evidence>
<organism evidence="5 6">
    <name type="scientific">Lachnobacterium bovis</name>
    <dbReference type="NCBI Taxonomy" id="140626"/>
    <lineage>
        <taxon>Bacteria</taxon>
        <taxon>Bacillati</taxon>
        <taxon>Bacillota</taxon>
        <taxon>Clostridia</taxon>
        <taxon>Lachnospirales</taxon>
        <taxon>Lachnospiraceae</taxon>
        <taxon>Lachnobacterium</taxon>
    </lineage>
</organism>
<sequence>MKKRRRYFTLFNFIIFCFIIFSLKIGIMIKQKKLNNYFLSNNYIKGVDLSHYQGDVDMSILKKQGVEFVYAKATEGSSSVDSKYFVNYANSKKNKIYTGAYHFFSFESDGETQAKHYIEVVGNLKGDLIPVVDVEYYRNKTVDKKKLHEELNKFLNTIEKHYGVKAMIYTTPRFYYSYIKGYFSSNPLWIRSVNIPAHIITINKWTMWQYSDNEILSGYNGNEKYIDKNIFKGNKEQLEHYIIH</sequence>
<proteinExistence type="inferred from homology"/>
<dbReference type="InterPro" id="IPR002053">
    <property type="entry name" value="Glyco_hydro_25"/>
</dbReference>
<feature type="transmembrane region" description="Helical" evidence="4">
    <location>
        <begin position="7"/>
        <end position="29"/>
    </location>
</feature>
<dbReference type="InterPro" id="IPR017853">
    <property type="entry name" value="GH"/>
</dbReference>
<reference evidence="6" key="1">
    <citation type="submission" date="2016-10" db="EMBL/GenBank/DDBJ databases">
        <authorList>
            <person name="Varghese N."/>
            <person name="Submissions S."/>
        </authorList>
    </citation>
    <scope>NUCLEOTIDE SEQUENCE [LARGE SCALE GENOMIC DNA]</scope>
    <source>
        <strain evidence="6">S1b</strain>
    </source>
</reference>
<dbReference type="RefSeq" id="WP_022749616.1">
    <property type="nucleotide sequence ID" value="NZ_FOGW01000012.1"/>
</dbReference>
<evidence type="ECO:0000256" key="3">
    <source>
        <dbReference type="ARBA" id="ARBA00023295"/>
    </source>
</evidence>
<dbReference type="Pfam" id="PF01183">
    <property type="entry name" value="Glyco_hydro_25"/>
    <property type="match status" value="1"/>
</dbReference>
<name>A0A1H9SLE0_9FIRM</name>
<evidence type="ECO:0000256" key="1">
    <source>
        <dbReference type="ARBA" id="ARBA00010646"/>
    </source>
</evidence>
<keyword evidence="4" id="KW-0812">Transmembrane</keyword>
<dbReference type="EMBL" id="FOGW01000012">
    <property type="protein sequence ID" value="SER85840.1"/>
    <property type="molecule type" value="Genomic_DNA"/>
</dbReference>
<dbReference type="GO" id="GO:0009253">
    <property type="term" value="P:peptidoglycan catabolic process"/>
    <property type="evidence" value="ECO:0007669"/>
    <property type="project" value="InterPro"/>
</dbReference>
<evidence type="ECO:0000313" key="5">
    <source>
        <dbReference type="EMBL" id="SER85840.1"/>
    </source>
</evidence>
<dbReference type="Gene3D" id="3.20.20.80">
    <property type="entry name" value="Glycosidases"/>
    <property type="match status" value="1"/>
</dbReference>
<dbReference type="PANTHER" id="PTHR34135:SF2">
    <property type="entry name" value="LYSOZYME"/>
    <property type="match status" value="1"/>
</dbReference>
<dbReference type="GO" id="GO:0016998">
    <property type="term" value="P:cell wall macromolecule catabolic process"/>
    <property type="evidence" value="ECO:0007669"/>
    <property type="project" value="InterPro"/>
</dbReference>
<dbReference type="PANTHER" id="PTHR34135">
    <property type="entry name" value="LYSOZYME"/>
    <property type="match status" value="1"/>
</dbReference>
<keyword evidence="6" id="KW-1185">Reference proteome</keyword>
<keyword evidence="3" id="KW-0326">Glycosidase</keyword>
<evidence type="ECO:0000313" key="6">
    <source>
        <dbReference type="Proteomes" id="UP000182471"/>
    </source>
</evidence>
<dbReference type="InterPro" id="IPR018077">
    <property type="entry name" value="Glyco_hydro_fam25_subgr"/>
</dbReference>
<dbReference type="AlphaFoldDB" id="A0A1H9SLE0"/>
<dbReference type="GO" id="GO:0016052">
    <property type="term" value="P:carbohydrate catabolic process"/>
    <property type="evidence" value="ECO:0007669"/>
    <property type="project" value="TreeGrafter"/>
</dbReference>
<dbReference type="SUPFAM" id="SSF51445">
    <property type="entry name" value="(Trans)glycosidases"/>
    <property type="match status" value="1"/>
</dbReference>
<keyword evidence="4" id="KW-1133">Transmembrane helix</keyword>
<dbReference type="GO" id="GO:0003796">
    <property type="term" value="F:lysozyme activity"/>
    <property type="evidence" value="ECO:0007669"/>
    <property type="project" value="InterPro"/>
</dbReference>
<dbReference type="SMART" id="SM00641">
    <property type="entry name" value="Glyco_25"/>
    <property type="match status" value="1"/>
</dbReference>
<evidence type="ECO:0000256" key="2">
    <source>
        <dbReference type="ARBA" id="ARBA00022801"/>
    </source>
</evidence>
<keyword evidence="4" id="KW-0472">Membrane</keyword>
<dbReference type="OrthoDB" id="9783374at2"/>
<dbReference type="PROSITE" id="PS51904">
    <property type="entry name" value="GLYCOSYL_HYDROL_F25_2"/>
    <property type="match status" value="1"/>
</dbReference>
<keyword evidence="2" id="KW-0378">Hydrolase</keyword>
<accession>A0A1H9SLE0</accession>
<gene>
    <name evidence="5" type="ORF">SAMN02910429_01265</name>
</gene>